<dbReference type="Proteomes" id="UP000005143">
    <property type="component" value="Unassembled WGS sequence"/>
</dbReference>
<organism evidence="2 3">
    <name type="scientific">Patulibacter medicamentivorans</name>
    <dbReference type="NCBI Taxonomy" id="1097667"/>
    <lineage>
        <taxon>Bacteria</taxon>
        <taxon>Bacillati</taxon>
        <taxon>Actinomycetota</taxon>
        <taxon>Thermoleophilia</taxon>
        <taxon>Solirubrobacterales</taxon>
        <taxon>Patulibacteraceae</taxon>
        <taxon>Patulibacter</taxon>
    </lineage>
</organism>
<dbReference type="EMBL" id="AGUD01000312">
    <property type="protein sequence ID" value="EHN08921.1"/>
    <property type="molecule type" value="Genomic_DNA"/>
</dbReference>
<dbReference type="AlphaFoldDB" id="H0EBM8"/>
<accession>H0EBM8</accession>
<protein>
    <recommendedName>
        <fullName evidence="4">YjzC family protein</fullName>
    </recommendedName>
</protein>
<keyword evidence="3" id="KW-1185">Reference proteome</keyword>
<feature type="region of interest" description="Disordered" evidence="1">
    <location>
        <begin position="1"/>
        <end position="60"/>
    </location>
</feature>
<comment type="caution">
    <text evidence="2">The sequence shown here is derived from an EMBL/GenBank/DDBJ whole genome shotgun (WGS) entry which is preliminary data.</text>
</comment>
<sequence>MSKKIYKPGQPAPVSGQYPVVGPRGGSQGREVTATKGERLPPTPQPGMGYGSPDKTKHKK</sequence>
<reference evidence="2 3" key="1">
    <citation type="journal article" date="2013" name="Biodegradation">
        <title>Quantitative proteomic analysis of ibuprofen-degrading Patulibacter sp. strain I11.</title>
        <authorList>
            <person name="Almeida B."/>
            <person name="Kjeldal H."/>
            <person name="Lolas I."/>
            <person name="Knudsen A.D."/>
            <person name="Carvalho G."/>
            <person name="Nielsen K.L."/>
            <person name="Barreto Crespo M.T."/>
            <person name="Stensballe A."/>
            <person name="Nielsen J.L."/>
        </authorList>
    </citation>
    <scope>NUCLEOTIDE SEQUENCE [LARGE SCALE GENOMIC DNA]</scope>
    <source>
        <strain evidence="2 3">I11</strain>
    </source>
</reference>
<evidence type="ECO:0000313" key="2">
    <source>
        <dbReference type="EMBL" id="EHN08921.1"/>
    </source>
</evidence>
<dbReference type="OrthoDB" id="2629154at2"/>
<evidence type="ECO:0008006" key="4">
    <source>
        <dbReference type="Google" id="ProtNLM"/>
    </source>
</evidence>
<name>H0EBM8_9ACTN</name>
<proteinExistence type="predicted"/>
<evidence type="ECO:0000313" key="3">
    <source>
        <dbReference type="Proteomes" id="UP000005143"/>
    </source>
</evidence>
<dbReference type="RefSeq" id="WP_007579102.1">
    <property type="nucleotide sequence ID" value="NZ_AGUD01000312.1"/>
</dbReference>
<evidence type="ECO:0000256" key="1">
    <source>
        <dbReference type="SAM" id="MobiDB-lite"/>
    </source>
</evidence>
<gene>
    <name evidence="2" type="ORF">PAI11_42600</name>
</gene>